<keyword evidence="6" id="KW-1185">Reference proteome</keyword>
<dbReference type="InterPro" id="IPR029063">
    <property type="entry name" value="SAM-dependent_MTases_sf"/>
</dbReference>
<dbReference type="InterPro" id="IPR016461">
    <property type="entry name" value="COMT-like"/>
</dbReference>
<dbReference type="Gene3D" id="1.10.10.10">
    <property type="entry name" value="Winged helix-like DNA-binding domain superfamily/Winged helix DNA-binding domain"/>
    <property type="match status" value="1"/>
</dbReference>
<evidence type="ECO:0000256" key="3">
    <source>
        <dbReference type="ARBA" id="ARBA00022691"/>
    </source>
</evidence>
<keyword evidence="1" id="KW-0489">Methyltransferase</keyword>
<evidence type="ECO:0000313" key="5">
    <source>
        <dbReference type="EMBL" id="KAK4544028.1"/>
    </source>
</evidence>
<dbReference type="Gene3D" id="3.40.50.150">
    <property type="entry name" value="Vaccinia Virus protein VP39"/>
    <property type="match status" value="1"/>
</dbReference>
<evidence type="ECO:0000313" key="6">
    <source>
        <dbReference type="Proteomes" id="UP001324427"/>
    </source>
</evidence>
<proteinExistence type="predicted"/>
<dbReference type="EMBL" id="JAVFHQ010000027">
    <property type="protein sequence ID" value="KAK4544028.1"/>
    <property type="molecule type" value="Genomic_DNA"/>
</dbReference>
<dbReference type="AlphaFoldDB" id="A0AAV9JFE8"/>
<protein>
    <recommendedName>
        <fullName evidence="4">O-methyltransferase C-terminal domain-containing protein</fullName>
    </recommendedName>
</protein>
<dbReference type="InterPro" id="IPR036390">
    <property type="entry name" value="WH_DNA-bd_sf"/>
</dbReference>
<gene>
    <name evidence="5" type="ORF">LTR36_004526</name>
</gene>
<dbReference type="SUPFAM" id="SSF46785">
    <property type="entry name" value="Winged helix' DNA-binding domain"/>
    <property type="match status" value="1"/>
</dbReference>
<evidence type="ECO:0000259" key="4">
    <source>
        <dbReference type="Pfam" id="PF00891"/>
    </source>
</evidence>
<reference evidence="5 6" key="1">
    <citation type="submission" date="2021-11" db="EMBL/GenBank/DDBJ databases">
        <title>Black yeast isolated from Biological Soil Crust.</title>
        <authorList>
            <person name="Kurbessoian T."/>
        </authorList>
    </citation>
    <scope>NUCLEOTIDE SEQUENCE [LARGE SCALE GENOMIC DNA]</scope>
    <source>
        <strain evidence="5 6">CCFEE 5522</strain>
    </source>
</reference>
<keyword evidence="2" id="KW-0808">Transferase</keyword>
<comment type="caution">
    <text evidence="5">The sequence shown here is derived from an EMBL/GenBank/DDBJ whole genome shotgun (WGS) entry which is preliminary data.</text>
</comment>
<dbReference type="SUPFAM" id="SSF53335">
    <property type="entry name" value="S-adenosyl-L-methionine-dependent methyltransferases"/>
    <property type="match status" value="1"/>
</dbReference>
<evidence type="ECO:0000256" key="2">
    <source>
        <dbReference type="ARBA" id="ARBA00022679"/>
    </source>
</evidence>
<evidence type="ECO:0000256" key="1">
    <source>
        <dbReference type="ARBA" id="ARBA00022603"/>
    </source>
</evidence>
<dbReference type="PANTHER" id="PTHR43712:SF1">
    <property type="entry name" value="HYPOTHETICAL O-METHYLTRANSFERASE (EUROFUNG)-RELATED"/>
    <property type="match status" value="1"/>
</dbReference>
<feature type="domain" description="O-methyltransferase C-terminal" evidence="4">
    <location>
        <begin position="205"/>
        <end position="314"/>
    </location>
</feature>
<dbReference type="InterPro" id="IPR036388">
    <property type="entry name" value="WH-like_DNA-bd_sf"/>
</dbReference>
<dbReference type="GO" id="GO:0032259">
    <property type="term" value="P:methylation"/>
    <property type="evidence" value="ECO:0007669"/>
    <property type="project" value="UniProtKB-KW"/>
</dbReference>
<sequence length="320" mass="35841">MNAKDTIAGLSDIDRASFGENESGRMQALLEVRALVERLEKPWETVVRMVWTQPTLLLTVKTASEMGLFAALSSTPQDGKQIGHSTGADPILASRLLRMLAAGAIVQEVGVDTYIACDFSRALRDRQGIMSGIHHFWDVGVQQVEKLPAYLRRTGYKNPSDAAHPPFESIVGTSSYWEYFNEHPEARANFHNFLSFRYAWVRRRPLCVDVGGGKGRDLKHLADAIQDDKARLVLQDLHPVIEEAKKEQLPPQIELLAHNFFGAQPCRGARAYFLHSILHDWPASEAHKILTLLKEAGKPGYTKILLLEAVMPDRIKDIEP</sequence>
<dbReference type="PANTHER" id="PTHR43712">
    <property type="entry name" value="PUTATIVE (AFU_ORTHOLOGUE AFUA_4G14580)-RELATED"/>
    <property type="match status" value="1"/>
</dbReference>
<dbReference type="Pfam" id="PF00891">
    <property type="entry name" value="Methyltransf_2"/>
    <property type="match status" value="1"/>
</dbReference>
<dbReference type="InterPro" id="IPR001077">
    <property type="entry name" value="COMT_C"/>
</dbReference>
<organism evidence="5 6">
    <name type="scientific">Oleoguttula mirabilis</name>
    <dbReference type="NCBI Taxonomy" id="1507867"/>
    <lineage>
        <taxon>Eukaryota</taxon>
        <taxon>Fungi</taxon>
        <taxon>Dikarya</taxon>
        <taxon>Ascomycota</taxon>
        <taxon>Pezizomycotina</taxon>
        <taxon>Dothideomycetes</taxon>
        <taxon>Dothideomycetidae</taxon>
        <taxon>Mycosphaerellales</taxon>
        <taxon>Teratosphaeriaceae</taxon>
        <taxon>Oleoguttula</taxon>
    </lineage>
</organism>
<accession>A0AAV9JFE8</accession>
<dbReference type="GO" id="GO:0008171">
    <property type="term" value="F:O-methyltransferase activity"/>
    <property type="evidence" value="ECO:0007669"/>
    <property type="project" value="InterPro"/>
</dbReference>
<dbReference type="PROSITE" id="PS51683">
    <property type="entry name" value="SAM_OMT_II"/>
    <property type="match status" value="1"/>
</dbReference>
<keyword evidence="3" id="KW-0949">S-adenosyl-L-methionine</keyword>
<dbReference type="Proteomes" id="UP001324427">
    <property type="component" value="Unassembled WGS sequence"/>
</dbReference>
<name>A0AAV9JFE8_9PEZI</name>